<feature type="transmembrane region" description="Helical" evidence="1">
    <location>
        <begin position="163"/>
        <end position="183"/>
    </location>
</feature>
<protein>
    <submittedName>
        <fullName evidence="3">CPBP family intramembrane glutamic endopeptidase</fullName>
        <ecNumber evidence="3">3.4.-.-</ecNumber>
    </submittedName>
</protein>
<feature type="transmembrane region" description="Helical" evidence="1">
    <location>
        <begin position="199"/>
        <end position="218"/>
    </location>
</feature>
<evidence type="ECO:0000313" key="4">
    <source>
        <dbReference type="Proteomes" id="UP001596540"/>
    </source>
</evidence>
<evidence type="ECO:0000313" key="3">
    <source>
        <dbReference type="EMBL" id="MFC7328421.1"/>
    </source>
</evidence>
<dbReference type="EMBL" id="JBHTBH010000005">
    <property type="protein sequence ID" value="MFC7328421.1"/>
    <property type="molecule type" value="Genomic_DNA"/>
</dbReference>
<reference evidence="4" key="1">
    <citation type="journal article" date="2019" name="Int. J. Syst. Evol. Microbiol.">
        <title>The Global Catalogue of Microorganisms (GCM) 10K type strain sequencing project: providing services to taxonomists for standard genome sequencing and annotation.</title>
        <authorList>
            <consortium name="The Broad Institute Genomics Platform"/>
            <consortium name="The Broad Institute Genome Sequencing Center for Infectious Disease"/>
            <person name="Wu L."/>
            <person name="Ma J."/>
        </authorList>
    </citation>
    <scope>NUCLEOTIDE SEQUENCE [LARGE SCALE GENOMIC DNA]</scope>
    <source>
        <strain evidence="4">CGMCC 4.7382</strain>
    </source>
</reference>
<proteinExistence type="predicted"/>
<comment type="caution">
    <text evidence="3">The sequence shown here is derived from an EMBL/GenBank/DDBJ whole genome shotgun (WGS) entry which is preliminary data.</text>
</comment>
<feature type="transmembrane region" description="Helical" evidence="1">
    <location>
        <begin position="123"/>
        <end position="142"/>
    </location>
</feature>
<evidence type="ECO:0000256" key="1">
    <source>
        <dbReference type="SAM" id="Phobius"/>
    </source>
</evidence>
<keyword evidence="1" id="KW-1133">Transmembrane helix</keyword>
<keyword evidence="1" id="KW-0812">Transmembrane</keyword>
<organism evidence="3 4">
    <name type="scientific">Marinactinospora rubrisoli</name>
    <dbReference type="NCBI Taxonomy" id="2715399"/>
    <lineage>
        <taxon>Bacteria</taxon>
        <taxon>Bacillati</taxon>
        <taxon>Actinomycetota</taxon>
        <taxon>Actinomycetes</taxon>
        <taxon>Streptosporangiales</taxon>
        <taxon>Nocardiopsidaceae</taxon>
        <taxon>Marinactinospora</taxon>
    </lineage>
</organism>
<dbReference type="RefSeq" id="WP_379871081.1">
    <property type="nucleotide sequence ID" value="NZ_JBHTBH010000005.1"/>
</dbReference>
<feature type="transmembrane region" description="Helical" evidence="1">
    <location>
        <begin position="47"/>
        <end position="66"/>
    </location>
</feature>
<feature type="transmembrane region" description="Helical" evidence="1">
    <location>
        <begin position="230"/>
        <end position="250"/>
    </location>
</feature>
<evidence type="ECO:0000259" key="2">
    <source>
        <dbReference type="Pfam" id="PF02517"/>
    </source>
</evidence>
<feature type="transmembrane region" description="Helical" evidence="1">
    <location>
        <begin position="7"/>
        <end position="27"/>
    </location>
</feature>
<dbReference type="InterPro" id="IPR003675">
    <property type="entry name" value="Rce1/LyrA-like_dom"/>
</dbReference>
<feature type="transmembrane region" description="Helical" evidence="1">
    <location>
        <begin position="256"/>
        <end position="278"/>
    </location>
</feature>
<sequence length="307" mass="33165">MLAARGRWAVAAAGAAAYVAATALMFATGHTSVASPSRQASGPLTQLWPAVAVALLLIRLIPWRTPAETEAERLRRELGIRHLPMEVAALLGCLVGFHVGDVALGHFLGMVNPSFPALSYDTAKVLFLLIVPMILIGPEGILRYTSAGVPRTARLGVRISESWRWAGVVAVAAYLYMAVYVPWTSPLPTPYALPSGYPLWARVLLTFADSVVLGEIFYRAVLQTRLELLLGRWPGILLSGLIYGVSSGIGAHAYPAWWVTVAMGIAVQGVAALLLGYLWSRYRNLWMNILLHTCITGVTLLPVLTRG</sequence>
<dbReference type="Proteomes" id="UP001596540">
    <property type="component" value="Unassembled WGS sequence"/>
</dbReference>
<name>A0ABW2KGM9_9ACTN</name>
<feature type="domain" description="CAAX prenyl protease 2/Lysostaphin resistance protein A-like" evidence="2">
    <location>
        <begin position="200"/>
        <end position="295"/>
    </location>
</feature>
<feature type="transmembrane region" description="Helical" evidence="1">
    <location>
        <begin position="285"/>
        <end position="304"/>
    </location>
</feature>
<keyword evidence="3" id="KW-0378">Hydrolase</keyword>
<keyword evidence="4" id="KW-1185">Reference proteome</keyword>
<dbReference type="GO" id="GO:0016787">
    <property type="term" value="F:hydrolase activity"/>
    <property type="evidence" value="ECO:0007669"/>
    <property type="project" value="UniProtKB-KW"/>
</dbReference>
<keyword evidence="1" id="KW-0472">Membrane</keyword>
<dbReference type="Pfam" id="PF02517">
    <property type="entry name" value="Rce1-like"/>
    <property type="match status" value="1"/>
</dbReference>
<dbReference type="EC" id="3.4.-.-" evidence="3"/>
<feature type="transmembrane region" description="Helical" evidence="1">
    <location>
        <begin position="87"/>
        <end position="111"/>
    </location>
</feature>
<gene>
    <name evidence="3" type="ORF">ACFQRF_11765</name>
</gene>
<accession>A0ABW2KGM9</accession>